<feature type="region of interest" description="Disordered" evidence="12">
    <location>
        <begin position="628"/>
        <end position="650"/>
    </location>
</feature>
<keyword evidence="2 11" id="KW-0808">Transferase</keyword>
<dbReference type="AlphaFoldDB" id="A0A420HFY2"/>
<evidence type="ECO:0000256" key="1">
    <source>
        <dbReference type="ARBA" id="ARBA00004127"/>
    </source>
</evidence>
<comment type="catalytic activity">
    <reaction evidence="10 11">
        <text>L-cysteinyl-[protein] + hexadecanoyl-CoA = S-hexadecanoyl-L-cysteinyl-[protein] + CoA</text>
        <dbReference type="Rhea" id="RHEA:36683"/>
        <dbReference type="Rhea" id="RHEA-COMP:10131"/>
        <dbReference type="Rhea" id="RHEA-COMP:11032"/>
        <dbReference type="ChEBI" id="CHEBI:29950"/>
        <dbReference type="ChEBI" id="CHEBI:57287"/>
        <dbReference type="ChEBI" id="CHEBI:57379"/>
        <dbReference type="ChEBI" id="CHEBI:74151"/>
        <dbReference type="EC" id="2.3.1.225"/>
    </reaction>
</comment>
<dbReference type="GO" id="GO:0005783">
    <property type="term" value="C:endoplasmic reticulum"/>
    <property type="evidence" value="ECO:0007669"/>
    <property type="project" value="TreeGrafter"/>
</dbReference>
<evidence type="ECO:0000259" key="13">
    <source>
        <dbReference type="Pfam" id="PF01529"/>
    </source>
</evidence>
<feature type="transmembrane region" description="Helical" evidence="11">
    <location>
        <begin position="523"/>
        <end position="545"/>
    </location>
</feature>
<dbReference type="InterPro" id="IPR039859">
    <property type="entry name" value="PFA4/ZDH16/20/ERF2-like"/>
</dbReference>
<dbReference type="PANTHER" id="PTHR22883:SF43">
    <property type="entry name" value="PALMITOYLTRANSFERASE APP"/>
    <property type="match status" value="1"/>
</dbReference>
<feature type="compositionally biased region" description="Low complexity" evidence="12">
    <location>
        <begin position="95"/>
        <end position="108"/>
    </location>
</feature>
<feature type="compositionally biased region" description="Polar residues" evidence="12">
    <location>
        <begin position="286"/>
        <end position="300"/>
    </location>
</feature>
<feature type="compositionally biased region" description="Polar residues" evidence="12">
    <location>
        <begin position="634"/>
        <end position="650"/>
    </location>
</feature>
<comment type="similarity">
    <text evidence="9">Belongs to the DHHC palmitoyltransferase family. ERF2/ZDHHC9 subfamily.</text>
</comment>
<feature type="domain" description="Palmitoyltransferase DHHC" evidence="13">
    <location>
        <begin position="433"/>
        <end position="559"/>
    </location>
</feature>
<keyword evidence="6" id="KW-0564">Palmitate</keyword>
<feature type="compositionally biased region" description="Polar residues" evidence="12">
    <location>
        <begin position="53"/>
        <end position="90"/>
    </location>
</feature>
<accession>A0A420HFY2</accession>
<dbReference type="PROSITE" id="PS50216">
    <property type="entry name" value="DHHC"/>
    <property type="match status" value="1"/>
</dbReference>
<keyword evidence="5 11" id="KW-0472">Membrane</keyword>
<evidence type="ECO:0000313" key="14">
    <source>
        <dbReference type="EMBL" id="RKF56374.1"/>
    </source>
</evidence>
<dbReference type="GO" id="GO:0005794">
    <property type="term" value="C:Golgi apparatus"/>
    <property type="evidence" value="ECO:0007669"/>
    <property type="project" value="TreeGrafter"/>
</dbReference>
<sequence length="650" mass="73426">MASRTSTIEELSSPRTAHFETIDTGSILSSRVTEIASDDDLDISSIPRKKSAKSCSNRRSIQVPSSRPGTGLSQRSAWPQSRHTMSLSQRSRQESITTSRPPSSASRTHVPSVASHAFYRPMSSQRLQLQRGGNQPGMSGNGQSFGRRNNSISVSESTATAKRDSTMSDHTSIPEPIIPEEPIFRQNSPPNSRRIEALGQVNVSENKMSKYQTEIRSESRIFLKSSSTNTPAWDSQDGTDTKNMKRLAHSTSKSSHSFRNGLHLPTKSEGNGHKSDRSNHGREKLSSNASSPGTICRNTHSNPKNLGRNWEYFTGNTVFCCKGRLQNTRHQPINIATGSFVIVPSILFLTFSGPWIWHNISPAIPLIFGYLAYICISSFLHASISDPGILPRNIHPMPPPDENEDPLRLAPSMSDWIMVKSAQSDTACMEVPTKYCKTCNIWRPARGHHCRICDNCVETQDHHCVWLNNCVGRRNYRYFFTFVTTCFLLGLFLSGACLAQIIVYMNEEKINFGQAIRHFKIPFFMVLYGFIAFPYPAALMGYHLFLMGRGETTREYLNSHKFLKKDRHRPFTQGNVFTNWIIVLCRPRPPSYLSLKQKYEPGDQRFGERRKKKDVSFTKEMFENSGTAMEMQTAPFTNQNSQYRGHINSR</sequence>
<comment type="subcellular location">
    <subcellularLocation>
        <location evidence="1">Endomembrane system</location>
        <topology evidence="1">Multi-pass membrane protein</topology>
    </subcellularLocation>
</comment>
<name>A0A420HFY2_9PEZI</name>
<feature type="transmembrane region" description="Helical" evidence="11">
    <location>
        <begin position="333"/>
        <end position="357"/>
    </location>
</feature>
<comment type="domain">
    <text evidence="11">The DHHC domain is required for palmitoyltransferase activity.</text>
</comment>
<feature type="compositionally biased region" description="Polar residues" evidence="12">
    <location>
        <begin position="224"/>
        <end position="238"/>
    </location>
</feature>
<evidence type="ECO:0000313" key="15">
    <source>
        <dbReference type="Proteomes" id="UP000286134"/>
    </source>
</evidence>
<keyword evidence="4 11" id="KW-1133">Transmembrane helix</keyword>
<keyword evidence="8 11" id="KW-0012">Acyltransferase</keyword>
<feature type="region of interest" description="Disordered" evidence="12">
    <location>
        <begin position="38"/>
        <end position="111"/>
    </location>
</feature>
<evidence type="ECO:0000256" key="11">
    <source>
        <dbReference type="RuleBase" id="RU079119"/>
    </source>
</evidence>
<feature type="compositionally biased region" description="Basic and acidic residues" evidence="12">
    <location>
        <begin position="270"/>
        <end position="285"/>
    </location>
</feature>
<feature type="compositionally biased region" description="Polar residues" evidence="12">
    <location>
        <begin position="124"/>
        <end position="160"/>
    </location>
</feature>
<feature type="region of interest" description="Disordered" evidence="12">
    <location>
        <begin position="124"/>
        <end position="192"/>
    </location>
</feature>
<feature type="compositionally biased region" description="Polar residues" evidence="12">
    <location>
        <begin position="249"/>
        <end position="258"/>
    </location>
</feature>
<dbReference type="GO" id="GO:0006612">
    <property type="term" value="P:protein targeting to membrane"/>
    <property type="evidence" value="ECO:0007669"/>
    <property type="project" value="TreeGrafter"/>
</dbReference>
<keyword evidence="15" id="KW-1185">Reference proteome</keyword>
<feature type="transmembrane region" description="Helical" evidence="11">
    <location>
        <begin position="363"/>
        <end position="384"/>
    </location>
</feature>
<evidence type="ECO:0000256" key="2">
    <source>
        <dbReference type="ARBA" id="ARBA00022679"/>
    </source>
</evidence>
<dbReference type="PANTHER" id="PTHR22883">
    <property type="entry name" value="ZINC FINGER DHHC DOMAIN CONTAINING PROTEIN"/>
    <property type="match status" value="1"/>
</dbReference>
<dbReference type="Pfam" id="PF01529">
    <property type="entry name" value="DHHC"/>
    <property type="match status" value="1"/>
</dbReference>
<gene>
    <name evidence="14" type="ORF">OnM2_081025</name>
</gene>
<evidence type="ECO:0000256" key="12">
    <source>
        <dbReference type="SAM" id="MobiDB-lite"/>
    </source>
</evidence>
<keyword evidence="3 11" id="KW-0812">Transmembrane</keyword>
<dbReference type="EC" id="2.3.1.225" evidence="11"/>
<evidence type="ECO:0000256" key="3">
    <source>
        <dbReference type="ARBA" id="ARBA00022692"/>
    </source>
</evidence>
<dbReference type="STRING" id="212602.A0A420HFY2"/>
<keyword evidence="7" id="KW-0449">Lipoprotein</keyword>
<dbReference type="InterPro" id="IPR001594">
    <property type="entry name" value="Palmitoyltrfase_DHHC"/>
</dbReference>
<reference evidence="14 15" key="1">
    <citation type="journal article" date="2018" name="BMC Genomics">
        <title>Comparative genome analyses reveal sequence features reflecting distinct modes of host-adaptation between dicot and monocot powdery mildew.</title>
        <authorList>
            <person name="Wu Y."/>
            <person name="Ma X."/>
            <person name="Pan Z."/>
            <person name="Kale S.D."/>
            <person name="Song Y."/>
            <person name="King H."/>
            <person name="Zhang Q."/>
            <person name="Presley C."/>
            <person name="Deng X."/>
            <person name="Wei C.I."/>
            <person name="Xiao S."/>
        </authorList>
    </citation>
    <scope>NUCLEOTIDE SEQUENCE [LARGE SCALE GENOMIC DNA]</scope>
    <source>
        <strain evidence="14">UMSG2</strain>
    </source>
</reference>
<organism evidence="14 15">
    <name type="scientific">Erysiphe neolycopersici</name>
    <dbReference type="NCBI Taxonomy" id="212602"/>
    <lineage>
        <taxon>Eukaryota</taxon>
        <taxon>Fungi</taxon>
        <taxon>Dikarya</taxon>
        <taxon>Ascomycota</taxon>
        <taxon>Pezizomycotina</taxon>
        <taxon>Leotiomycetes</taxon>
        <taxon>Erysiphales</taxon>
        <taxon>Erysiphaceae</taxon>
        <taxon>Erysiphe</taxon>
    </lineage>
</organism>
<dbReference type="OrthoDB" id="9909019at2759"/>
<proteinExistence type="inferred from homology"/>
<feature type="transmembrane region" description="Helical" evidence="11">
    <location>
        <begin position="478"/>
        <end position="503"/>
    </location>
</feature>
<evidence type="ECO:0000256" key="8">
    <source>
        <dbReference type="ARBA" id="ARBA00023315"/>
    </source>
</evidence>
<dbReference type="EMBL" id="MCFK01008191">
    <property type="protein sequence ID" value="RKF56374.1"/>
    <property type="molecule type" value="Genomic_DNA"/>
</dbReference>
<evidence type="ECO:0000256" key="9">
    <source>
        <dbReference type="ARBA" id="ARBA00023463"/>
    </source>
</evidence>
<protein>
    <recommendedName>
        <fullName evidence="11">Palmitoyltransferase</fullName>
        <ecNumber evidence="11">2.3.1.225</ecNumber>
    </recommendedName>
</protein>
<evidence type="ECO:0000256" key="6">
    <source>
        <dbReference type="ARBA" id="ARBA00023139"/>
    </source>
</evidence>
<evidence type="ECO:0000256" key="4">
    <source>
        <dbReference type="ARBA" id="ARBA00022989"/>
    </source>
</evidence>
<evidence type="ECO:0000256" key="5">
    <source>
        <dbReference type="ARBA" id="ARBA00023136"/>
    </source>
</evidence>
<feature type="region of interest" description="Disordered" evidence="12">
    <location>
        <begin position="222"/>
        <end position="300"/>
    </location>
</feature>
<dbReference type="Proteomes" id="UP000286134">
    <property type="component" value="Unassembled WGS sequence"/>
</dbReference>
<dbReference type="GO" id="GO:0019706">
    <property type="term" value="F:protein-cysteine S-palmitoyltransferase activity"/>
    <property type="evidence" value="ECO:0007669"/>
    <property type="project" value="UniProtKB-EC"/>
</dbReference>
<evidence type="ECO:0000256" key="7">
    <source>
        <dbReference type="ARBA" id="ARBA00023288"/>
    </source>
</evidence>
<comment type="caution">
    <text evidence="14">The sequence shown here is derived from an EMBL/GenBank/DDBJ whole genome shotgun (WGS) entry which is preliminary data.</text>
</comment>
<evidence type="ECO:0000256" key="10">
    <source>
        <dbReference type="ARBA" id="ARBA00048048"/>
    </source>
</evidence>